<dbReference type="InterPro" id="IPR003594">
    <property type="entry name" value="HATPase_dom"/>
</dbReference>
<dbReference type="EMBL" id="BBML01000001">
    <property type="protein sequence ID" value="GAK95376.1"/>
    <property type="molecule type" value="Genomic_DNA"/>
</dbReference>
<comment type="subcellular location">
    <subcellularLocation>
        <location evidence="2">Membrane</location>
    </subcellularLocation>
</comment>
<gene>
    <name evidence="12" type="ORF">JCM19294_2158</name>
</gene>
<feature type="domain" description="HAMP" evidence="11">
    <location>
        <begin position="213"/>
        <end position="265"/>
    </location>
</feature>
<organism evidence="12 13">
    <name type="scientific">Nonlabens tegetincola</name>
    <dbReference type="NCBI Taxonomy" id="323273"/>
    <lineage>
        <taxon>Bacteria</taxon>
        <taxon>Pseudomonadati</taxon>
        <taxon>Bacteroidota</taxon>
        <taxon>Flavobacteriia</taxon>
        <taxon>Flavobacteriales</taxon>
        <taxon>Flavobacteriaceae</taxon>
        <taxon>Nonlabens</taxon>
    </lineage>
</organism>
<dbReference type="InterPro" id="IPR005467">
    <property type="entry name" value="His_kinase_dom"/>
</dbReference>
<keyword evidence="9" id="KW-0812">Transmembrane</keyword>
<feature type="transmembrane region" description="Helical" evidence="9">
    <location>
        <begin position="192"/>
        <end position="215"/>
    </location>
</feature>
<reference evidence="12" key="1">
    <citation type="journal article" date="2014" name="Genome Announc.">
        <title>Draft Genome Sequences of Marine Flavobacterium Nonlabens Strains NR17, NR24, NR27, NR32, NR33, and Ara13.</title>
        <authorList>
            <person name="Nakanishi M."/>
            <person name="Meirelles P."/>
            <person name="Suzuki R."/>
            <person name="Takatani N."/>
            <person name="Mino S."/>
            <person name="Suda W."/>
            <person name="Oshima K."/>
            <person name="Hattori M."/>
            <person name="Ohkuma M."/>
            <person name="Hosokawa M."/>
            <person name="Miyashita K."/>
            <person name="Thompson F.L."/>
            <person name="Niwa A."/>
            <person name="Sawabe T."/>
            <person name="Sawabe T."/>
        </authorList>
    </citation>
    <scope>NUCLEOTIDE SEQUENCE [LARGE SCALE GENOMIC DNA]</scope>
    <source>
        <strain evidence="12">JCM 19294</strain>
    </source>
</reference>
<dbReference type="eggNOG" id="COG5000">
    <property type="taxonomic scope" value="Bacteria"/>
</dbReference>
<evidence type="ECO:0000256" key="4">
    <source>
        <dbReference type="ARBA" id="ARBA00022553"/>
    </source>
</evidence>
<dbReference type="SUPFAM" id="SSF47384">
    <property type="entry name" value="Homodimeric domain of signal transducing histidine kinase"/>
    <property type="match status" value="1"/>
</dbReference>
<dbReference type="PRINTS" id="PR00344">
    <property type="entry name" value="BCTRLSENSOR"/>
</dbReference>
<dbReference type="GO" id="GO:0000155">
    <property type="term" value="F:phosphorelay sensor kinase activity"/>
    <property type="evidence" value="ECO:0007669"/>
    <property type="project" value="InterPro"/>
</dbReference>
<dbReference type="Proteomes" id="UP000029221">
    <property type="component" value="Unassembled WGS sequence"/>
</dbReference>
<keyword evidence="9" id="KW-1133">Transmembrane helix</keyword>
<keyword evidence="13" id="KW-1185">Reference proteome</keyword>
<dbReference type="InterPro" id="IPR050736">
    <property type="entry name" value="Sensor_HK_Regulatory"/>
</dbReference>
<evidence type="ECO:0000256" key="1">
    <source>
        <dbReference type="ARBA" id="ARBA00000085"/>
    </source>
</evidence>
<dbReference type="Pfam" id="PF02518">
    <property type="entry name" value="HATPase_c"/>
    <property type="match status" value="1"/>
</dbReference>
<dbReference type="GO" id="GO:0016020">
    <property type="term" value="C:membrane"/>
    <property type="evidence" value="ECO:0007669"/>
    <property type="project" value="UniProtKB-SubCell"/>
</dbReference>
<keyword evidence="6 12" id="KW-0418">Kinase</keyword>
<keyword evidence="7" id="KW-0902">Two-component regulatory system</keyword>
<comment type="catalytic activity">
    <reaction evidence="1">
        <text>ATP + protein L-histidine = ADP + protein N-phospho-L-histidine.</text>
        <dbReference type="EC" id="2.7.13.3"/>
    </reaction>
</comment>
<dbReference type="SUPFAM" id="SSF158472">
    <property type="entry name" value="HAMP domain-like"/>
    <property type="match status" value="1"/>
</dbReference>
<feature type="transmembrane region" description="Helical" evidence="9">
    <location>
        <begin position="17"/>
        <end position="39"/>
    </location>
</feature>
<dbReference type="InterPro" id="IPR003661">
    <property type="entry name" value="HisK_dim/P_dom"/>
</dbReference>
<dbReference type="InterPro" id="IPR003660">
    <property type="entry name" value="HAMP_dom"/>
</dbReference>
<dbReference type="SUPFAM" id="SSF55874">
    <property type="entry name" value="ATPase domain of HSP90 chaperone/DNA topoisomerase II/histidine kinase"/>
    <property type="match status" value="1"/>
</dbReference>
<evidence type="ECO:0000259" key="10">
    <source>
        <dbReference type="PROSITE" id="PS50109"/>
    </source>
</evidence>
<name>A0A090QIK5_9FLAO</name>
<evidence type="ECO:0000256" key="6">
    <source>
        <dbReference type="ARBA" id="ARBA00022777"/>
    </source>
</evidence>
<dbReference type="Pfam" id="PF00512">
    <property type="entry name" value="HisKA"/>
    <property type="match status" value="1"/>
</dbReference>
<dbReference type="PROSITE" id="PS50109">
    <property type="entry name" value="HIS_KIN"/>
    <property type="match status" value="1"/>
</dbReference>
<comment type="caution">
    <text evidence="12">The sequence shown here is derived from an EMBL/GenBank/DDBJ whole genome shotgun (WGS) entry which is preliminary data.</text>
</comment>
<dbReference type="FunFam" id="1.10.287.130:FF:000001">
    <property type="entry name" value="Two-component sensor histidine kinase"/>
    <property type="match status" value="1"/>
</dbReference>
<dbReference type="PANTHER" id="PTHR43711:SF31">
    <property type="entry name" value="HISTIDINE KINASE"/>
    <property type="match status" value="1"/>
</dbReference>
<dbReference type="RefSeq" id="WP_042275840.1">
    <property type="nucleotide sequence ID" value="NZ_BBML01000001.1"/>
</dbReference>
<dbReference type="SMART" id="SM00387">
    <property type="entry name" value="HATPase_c"/>
    <property type="match status" value="1"/>
</dbReference>
<dbReference type="FunFam" id="3.30.565.10:FF:000006">
    <property type="entry name" value="Sensor histidine kinase WalK"/>
    <property type="match status" value="1"/>
</dbReference>
<dbReference type="Gene3D" id="6.10.340.10">
    <property type="match status" value="1"/>
</dbReference>
<dbReference type="Gene3D" id="3.30.565.10">
    <property type="entry name" value="Histidine kinase-like ATPase, C-terminal domain"/>
    <property type="match status" value="1"/>
</dbReference>
<dbReference type="InterPro" id="IPR036890">
    <property type="entry name" value="HATPase_C_sf"/>
</dbReference>
<evidence type="ECO:0000313" key="12">
    <source>
        <dbReference type="EMBL" id="GAK95376.1"/>
    </source>
</evidence>
<dbReference type="SMART" id="SM00388">
    <property type="entry name" value="HisKA"/>
    <property type="match status" value="1"/>
</dbReference>
<keyword evidence="4" id="KW-0597">Phosphoprotein</keyword>
<dbReference type="InterPro" id="IPR036097">
    <property type="entry name" value="HisK_dim/P_sf"/>
</dbReference>
<dbReference type="PANTHER" id="PTHR43711">
    <property type="entry name" value="TWO-COMPONENT HISTIDINE KINASE"/>
    <property type="match status" value="1"/>
</dbReference>
<evidence type="ECO:0000256" key="5">
    <source>
        <dbReference type="ARBA" id="ARBA00022679"/>
    </source>
</evidence>
<accession>A0A090QIK5</accession>
<dbReference type="PROSITE" id="PS50885">
    <property type="entry name" value="HAMP"/>
    <property type="match status" value="1"/>
</dbReference>
<dbReference type="CDD" id="cd06225">
    <property type="entry name" value="HAMP"/>
    <property type="match status" value="1"/>
</dbReference>
<dbReference type="SMART" id="SM00304">
    <property type="entry name" value="HAMP"/>
    <property type="match status" value="1"/>
</dbReference>
<evidence type="ECO:0000313" key="13">
    <source>
        <dbReference type="Proteomes" id="UP000029221"/>
    </source>
</evidence>
<dbReference type="CDD" id="cd00082">
    <property type="entry name" value="HisKA"/>
    <property type="match status" value="1"/>
</dbReference>
<evidence type="ECO:0000256" key="9">
    <source>
        <dbReference type="SAM" id="Phobius"/>
    </source>
</evidence>
<dbReference type="Pfam" id="PF00672">
    <property type="entry name" value="HAMP"/>
    <property type="match status" value="1"/>
</dbReference>
<dbReference type="EC" id="2.7.13.3" evidence="3"/>
<feature type="domain" description="Histidine kinase" evidence="10">
    <location>
        <begin position="280"/>
        <end position="499"/>
    </location>
</feature>
<evidence type="ECO:0000259" key="11">
    <source>
        <dbReference type="PROSITE" id="PS50885"/>
    </source>
</evidence>
<protein>
    <recommendedName>
        <fullName evidence="3">histidine kinase</fullName>
        <ecNumber evidence="3">2.7.13.3</ecNumber>
    </recommendedName>
</protein>
<dbReference type="eggNOG" id="COG2205">
    <property type="taxonomic scope" value="Bacteria"/>
</dbReference>
<evidence type="ECO:0000256" key="7">
    <source>
        <dbReference type="ARBA" id="ARBA00023012"/>
    </source>
</evidence>
<dbReference type="InterPro" id="IPR004358">
    <property type="entry name" value="Sig_transdc_His_kin-like_C"/>
</dbReference>
<dbReference type="STRING" id="319236.BST91_00730"/>
<proteinExistence type="predicted"/>
<evidence type="ECO:0000256" key="8">
    <source>
        <dbReference type="ARBA" id="ARBA00023136"/>
    </source>
</evidence>
<sequence length="499" mass="56190">MTTGKQSTLTPRLVFKLWIALSGLIIGMAFCFIVITNYYSNQHHQATQQEIHAPLAQHLIEEKFATTSAFNQDGSVNKEVFGSLMHDMMAVNRSIEVYLLGLDGEVLYSVVLDHSPGEPSKYVDVAPIENFVNTNGKNYCLGDDPRAMGERKIFSAARLTNQLKDGYIYIILSGEAYQLASNNIFQKYIKSFGLGAIGLTTFFTLLVGFVSIWFLTKNLRKITSVVQRFKEGDFNARIENADKSDISVLANTFNTMADTICQNIEEVKKVDSLRRQLIANVSHDLRTPLAILKGYSETLLEKKHLLSEGEKQKYLEIVNSNSDKLSRLVEQLFEYSKLEAKQVEPEKVKFSITDLCLDLVSKYQLKSKTENINLIFNIEKKENILVYADIGLIERVLQNLIDNAFKFTKAGGVITLDLDKSKSENKIKISVGDSGIGIKESDQLMIFDRFTQNDSQNRFTGAGIGLSIVKKILELHDSIIRVESKIGKGTKFTFHLQMN</sequence>
<evidence type="ECO:0000256" key="2">
    <source>
        <dbReference type="ARBA" id="ARBA00004370"/>
    </source>
</evidence>
<dbReference type="Gene3D" id="1.10.287.130">
    <property type="match status" value="1"/>
</dbReference>
<keyword evidence="8 9" id="KW-0472">Membrane</keyword>
<evidence type="ECO:0000256" key="3">
    <source>
        <dbReference type="ARBA" id="ARBA00012438"/>
    </source>
</evidence>
<keyword evidence="5" id="KW-0808">Transferase</keyword>
<dbReference type="AlphaFoldDB" id="A0A090QIK5"/>